<dbReference type="Pfam" id="PF13472">
    <property type="entry name" value="Lipase_GDSL_2"/>
    <property type="match status" value="1"/>
</dbReference>
<dbReference type="InterPro" id="IPR036514">
    <property type="entry name" value="SGNH_hydro_sf"/>
</dbReference>
<comment type="caution">
    <text evidence="2">The sequence shown here is derived from an EMBL/GenBank/DDBJ whole genome shotgun (WGS) entry which is preliminary data.</text>
</comment>
<dbReference type="RefSeq" id="WP_229735154.1">
    <property type="nucleotide sequence ID" value="NZ_BAABKH010000003.1"/>
</dbReference>
<dbReference type="Gene3D" id="3.40.50.1110">
    <property type="entry name" value="SGNH hydrolase"/>
    <property type="match status" value="1"/>
</dbReference>
<dbReference type="AlphaFoldDB" id="A0A917BPI3"/>
<proteinExistence type="predicted"/>
<dbReference type="InterPro" id="IPR013830">
    <property type="entry name" value="SGNH_hydro"/>
</dbReference>
<evidence type="ECO:0000259" key="1">
    <source>
        <dbReference type="Pfam" id="PF13472"/>
    </source>
</evidence>
<gene>
    <name evidence="2" type="ORF">GCM10011366_19860</name>
</gene>
<organism evidence="2 3">
    <name type="scientific">Ornithinimicrobium tianjinense</name>
    <dbReference type="NCBI Taxonomy" id="1195761"/>
    <lineage>
        <taxon>Bacteria</taxon>
        <taxon>Bacillati</taxon>
        <taxon>Actinomycetota</taxon>
        <taxon>Actinomycetes</taxon>
        <taxon>Micrococcales</taxon>
        <taxon>Ornithinimicrobiaceae</taxon>
        <taxon>Ornithinimicrobium</taxon>
    </lineage>
</organism>
<dbReference type="EMBL" id="BMEM01000003">
    <property type="protein sequence ID" value="GGF52015.1"/>
    <property type="molecule type" value="Genomic_DNA"/>
</dbReference>
<sequence>MGRPGRGGAGPHNEARGRPFAYANLAVRGRLIDDVVVEQLGPGLALRPDLVSICAGGNDLMQSRTSVDHVLERVEDMVAHIRAAGADVLLVTAPDLAWVPIVNRMHHRFVEFTARCWAVAQR</sequence>
<dbReference type="SUPFAM" id="SSF52266">
    <property type="entry name" value="SGNH hydrolase"/>
    <property type="match status" value="1"/>
</dbReference>
<feature type="domain" description="SGNH hydrolase-type esterase" evidence="1">
    <location>
        <begin position="19"/>
        <end position="104"/>
    </location>
</feature>
<reference evidence="2" key="2">
    <citation type="submission" date="2020-09" db="EMBL/GenBank/DDBJ databases">
        <authorList>
            <person name="Sun Q."/>
            <person name="Zhou Y."/>
        </authorList>
    </citation>
    <scope>NUCLEOTIDE SEQUENCE</scope>
    <source>
        <strain evidence="2">CGMCC 1.12160</strain>
    </source>
</reference>
<evidence type="ECO:0000313" key="3">
    <source>
        <dbReference type="Proteomes" id="UP000605670"/>
    </source>
</evidence>
<dbReference type="Proteomes" id="UP000605670">
    <property type="component" value="Unassembled WGS sequence"/>
</dbReference>
<protein>
    <recommendedName>
        <fullName evidence="1">SGNH hydrolase-type esterase domain-containing protein</fullName>
    </recommendedName>
</protein>
<accession>A0A917BPI3</accession>
<keyword evidence="3" id="KW-1185">Reference proteome</keyword>
<reference evidence="2" key="1">
    <citation type="journal article" date="2014" name="Int. J. Syst. Evol. Microbiol.">
        <title>Complete genome sequence of Corynebacterium casei LMG S-19264T (=DSM 44701T), isolated from a smear-ripened cheese.</title>
        <authorList>
            <consortium name="US DOE Joint Genome Institute (JGI-PGF)"/>
            <person name="Walter F."/>
            <person name="Albersmeier A."/>
            <person name="Kalinowski J."/>
            <person name="Ruckert C."/>
        </authorList>
    </citation>
    <scope>NUCLEOTIDE SEQUENCE</scope>
    <source>
        <strain evidence="2">CGMCC 1.12160</strain>
    </source>
</reference>
<evidence type="ECO:0000313" key="2">
    <source>
        <dbReference type="EMBL" id="GGF52015.1"/>
    </source>
</evidence>
<name>A0A917BPI3_9MICO</name>